<dbReference type="PANTHER" id="PTHR36174:SF1">
    <property type="entry name" value="LIPID II:GLYCINE GLYCYLTRANSFERASE"/>
    <property type="match status" value="1"/>
</dbReference>
<dbReference type="InterPro" id="IPR000182">
    <property type="entry name" value="GNAT_dom"/>
</dbReference>
<dbReference type="GO" id="GO:0071555">
    <property type="term" value="P:cell wall organization"/>
    <property type="evidence" value="ECO:0007669"/>
    <property type="project" value="UniProtKB-KW"/>
</dbReference>
<dbReference type="PROSITE" id="PS51186">
    <property type="entry name" value="GNAT"/>
    <property type="match status" value="1"/>
</dbReference>
<keyword evidence="4" id="KW-0573">Peptidoglycan synthesis</keyword>
<dbReference type="GO" id="GO:0009252">
    <property type="term" value="P:peptidoglycan biosynthetic process"/>
    <property type="evidence" value="ECO:0007669"/>
    <property type="project" value="UniProtKB-KW"/>
</dbReference>
<gene>
    <name evidence="8" type="ordered locus">DaAHT2_1768</name>
</gene>
<evidence type="ECO:0000259" key="7">
    <source>
        <dbReference type="PROSITE" id="PS51186"/>
    </source>
</evidence>
<dbReference type="GO" id="GO:0008360">
    <property type="term" value="P:regulation of cell shape"/>
    <property type="evidence" value="ECO:0007669"/>
    <property type="project" value="UniProtKB-KW"/>
</dbReference>
<name>D6Z4I4_DESAT</name>
<dbReference type="InParanoid" id="D6Z4I4"/>
<dbReference type="InterPro" id="IPR038740">
    <property type="entry name" value="BioF2-like_GNAT_dom"/>
</dbReference>
<dbReference type="SUPFAM" id="SSF55729">
    <property type="entry name" value="Acyl-CoA N-acyltransferases (Nat)"/>
    <property type="match status" value="2"/>
</dbReference>
<reference evidence="9" key="1">
    <citation type="submission" date="2010-02" db="EMBL/GenBank/DDBJ databases">
        <title>Complete sequence of Desulfurivibrio alkaliphilus AHT2.</title>
        <authorList>
            <consortium name="US DOE Joint Genome Institute"/>
            <person name="Pitluck S."/>
            <person name="Chertkov O."/>
            <person name="Detter J.C."/>
            <person name="Han C."/>
            <person name="Tapia R."/>
            <person name="Larimer F."/>
            <person name="Land M."/>
            <person name="Hauser L."/>
            <person name="Kyrpides N."/>
            <person name="Mikhailova N."/>
            <person name="Sorokin D.Y."/>
            <person name="Muyzer G."/>
            <person name="Woyke T."/>
        </authorList>
    </citation>
    <scope>NUCLEOTIDE SEQUENCE [LARGE SCALE GENOMIC DNA]</scope>
    <source>
        <strain evidence="9">DSM 19089 / UNIQEM U267 / AHT2</strain>
    </source>
</reference>
<accession>D6Z4I4</accession>
<sequence>MVSELDQEWDAFLAANRHGYHEQTAMYGRIRTGYGFECERAVVRQGGIIVGGVQVLAQSTPLGKFARIFAGPLAAGDEPGILARVVSELEQLVKSKSYVSLRIDTLPTQQAARDALSAAGFRESDAWFGGKLSLVAPLDYTDDELLASIDRKTRNYIRGAERAGVVIRVGDDADLEDFYNLYLMTAAHQGFEPFARDYIKYIASLLGPAGRFRLFVAYHEGEPVAAKSNMIAGGRSYASWVGMHRGEKQRKLRATELLHYTVMRWARDQGCDLYDLGGTEAQKKKVARDTIDWPVPMRKFYGPFRYVMRHGMHLGWSIPWAHRKINSAAWRMGLLPRMPW</sequence>
<dbReference type="AlphaFoldDB" id="D6Z4I4"/>
<dbReference type="InterPro" id="IPR016181">
    <property type="entry name" value="Acyl_CoA_acyltransferase"/>
</dbReference>
<dbReference type="InterPro" id="IPR003447">
    <property type="entry name" value="FEMABX"/>
</dbReference>
<dbReference type="PANTHER" id="PTHR36174">
    <property type="entry name" value="LIPID II:GLYCINE GLYCYLTRANSFERASE"/>
    <property type="match status" value="1"/>
</dbReference>
<organism evidence="8 9">
    <name type="scientific">Desulfurivibrio alkaliphilus (strain DSM 19089 / UNIQEM U267 / AHT2)</name>
    <dbReference type="NCBI Taxonomy" id="589865"/>
    <lineage>
        <taxon>Bacteria</taxon>
        <taxon>Pseudomonadati</taxon>
        <taxon>Thermodesulfobacteriota</taxon>
        <taxon>Desulfobulbia</taxon>
        <taxon>Desulfobulbales</taxon>
        <taxon>Desulfobulbaceae</taxon>
        <taxon>Desulfurivibrio</taxon>
    </lineage>
</organism>
<dbReference type="RefSeq" id="WP_013163982.1">
    <property type="nucleotide sequence ID" value="NC_014216.1"/>
</dbReference>
<evidence type="ECO:0000256" key="1">
    <source>
        <dbReference type="ARBA" id="ARBA00009943"/>
    </source>
</evidence>
<keyword evidence="3" id="KW-0133">Cell shape</keyword>
<dbReference type="HOGENOM" id="CLU_818180_0_0_7"/>
<evidence type="ECO:0000313" key="9">
    <source>
        <dbReference type="Proteomes" id="UP000001508"/>
    </source>
</evidence>
<protein>
    <submittedName>
        <fullName evidence="8">Uncharacterized protein involved in methicillin resistance-like protein</fullName>
    </submittedName>
</protein>
<evidence type="ECO:0000256" key="6">
    <source>
        <dbReference type="ARBA" id="ARBA00023316"/>
    </source>
</evidence>
<evidence type="ECO:0000313" key="8">
    <source>
        <dbReference type="EMBL" id="ADH86459.1"/>
    </source>
</evidence>
<keyword evidence="9" id="KW-1185">Reference proteome</keyword>
<dbReference type="eggNOG" id="COG2348">
    <property type="taxonomic scope" value="Bacteria"/>
</dbReference>
<dbReference type="Pfam" id="PF13480">
    <property type="entry name" value="Acetyltransf_6"/>
    <property type="match status" value="1"/>
</dbReference>
<evidence type="ECO:0000256" key="5">
    <source>
        <dbReference type="ARBA" id="ARBA00023315"/>
    </source>
</evidence>
<keyword evidence="5" id="KW-0012">Acyltransferase</keyword>
<comment type="similarity">
    <text evidence="1">Belongs to the FemABX family.</text>
</comment>
<dbReference type="OrthoDB" id="9773932at2"/>
<dbReference type="EMBL" id="CP001940">
    <property type="protein sequence ID" value="ADH86459.1"/>
    <property type="molecule type" value="Genomic_DNA"/>
</dbReference>
<dbReference type="KEGG" id="dak:DaAHT2_1768"/>
<proteinExistence type="inferred from homology"/>
<dbReference type="Proteomes" id="UP000001508">
    <property type="component" value="Chromosome"/>
</dbReference>
<feature type="domain" description="N-acetyltransferase" evidence="7">
    <location>
        <begin position="165"/>
        <end position="337"/>
    </location>
</feature>
<evidence type="ECO:0000256" key="4">
    <source>
        <dbReference type="ARBA" id="ARBA00022984"/>
    </source>
</evidence>
<dbReference type="PROSITE" id="PS51191">
    <property type="entry name" value="FEMABX"/>
    <property type="match status" value="1"/>
</dbReference>
<dbReference type="GO" id="GO:0016755">
    <property type="term" value="F:aminoacyltransferase activity"/>
    <property type="evidence" value="ECO:0007669"/>
    <property type="project" value="InterPro"/>
</dbReference>
<keyword evidence="2" id="KW-0808">Transferase</keyword>
<dbReference type="GO" id="GO:0016747">
    <property type="term" value="F:acyltransferase activity, transferring groups other than amino-acyl groups"/>
    <property type="evidence" value="ECO:0007669"/>
    <property type="project" value="InterPro"/>
</dbReference>
<keyword evidence="6" id="KW-0961">Cell wall biogenesis/degradation</keyword>
<dbReference type="Gene3D" id="3.40.630.30">
    <property type="match status" value="2"/>
</dbReference>
<evidence type="ECO:0000256" key="3">
    <source>
        <dbReference type="ARBA" id="ARBA00022960"/>
    </source>
</evidence>
<evidence type="ECO:0000256" key="2">
    <source>
        <dbReference type="ARBA" id="ARBA00022679"/>
    </source>
</evidence>
<dbReference type="STRING" id="589865.DaAHT2_1768"/>
<dbReference type="InterPro" id="IPR050644">
    <property type="entry name" value="PG_Glycine_Bridge_Synth"/>
</dbReference>